<organism evidence="1">
    <name type="scientific">Anguilla anguilla</name>
    <name type="common">European freshwater eel</name>
    <name type="synonym">Muraena anguilla</name>
    <dbReference type="NCBI Taxonomy" id="7936"/>
    <lineage>
        <taxon>Eukaryota</taxon>
        <taxon>Metazoa</taxon>
        <taxon>Chordata</taxon>
        <taxon>Craniata</taxon>
        <taxon>Vertebrata</taxon>
        <taxon>Euteleostomi</taxon>
        <taxon>Actinopterygii</taxon>
        <taxon>Neopterygii</taxon>
        <taxon>Teleostei</taxon>
        <taxon>Anguilliformes</taxon>
        <taxon>Anguillidae</taxon>
        <taxon>Anguilla</taxon>
    </lineage>
</organism>
<reference evidence="1" key="1">
    <citation type="submission" date="2014-11" db="EMBL/GenBank/DDBJ databases">
        <authorList>
            <person name="Amaro Gonzalez C."/>
        </authorList>
    </citation>
    <scope>NUCLEOTIDE SEQUENCE</scope>
</reference>
<accession>A0A0E9S3V4</accession>
<proteinExistence type="predicted"/>
<protein>
    <submittedName>
        <fullName evidence="1">Uncharacterized protein</fullName>
    </submittedName>
</protein>
<evidence type="ECO:0000313" key="1">
    <source>
        <dbReference type="EMBL" id="JAH35320.1"/>
    </source>
</evidence>
<name>A0A0E9S3V4_ANGAN</name>
<dbReference type="AlphaFoldDB" id="A0A0E9S3V4"/>
<dbReference type="EMBL" id="GBXM01073257">
    <property type="protein sequence ID" value="JAH35320.1"/>
    <property type="molecule type" value="Transcribed_RNA"/>
</dbReference>
<reference evidence="1" key="2">
    <citation type="journal article" date="2015" name="Fish Shellfish Immunol.">
        <title>Early steps in the European eel (Anguilla anguilla)-Vibrio vulnificus interaction in the gills: Role of the RtxA13 toxin.</title>
        <authorList>
            <person name="Callol A."/>
            <person name="Pajuelo D."/>
            <person name="Ebbesson L."/>
            <person name="Teles M."/>
            <person name="MacKenzie S."/>
            <person name="Amaro C."/>
        </authorList>
    </citation>
    <scope>NUCLEOTIDE SEQUENCE</scope>
</reference>
<sequence>MLFFKFVLNGWLFQSFVMVLEATVQLFIPSLLEEIKIISWFDVSFWLPS</sequence>